<dbReference type="EMBL" id="MGFH01000235">
    <property type="protein sequence ID" value="OGM01501.1"/>
    <property type="molecule type" value="Genomic_DNA"/>
</dbReference>
<dbReference type="GO" id="GO:0030246">
    <property type="term" value="F:carbohydrate binding"/>
    <property type="evidence" value="ECO:0007669"/>
    <property type="project" value="InterPro"/>
</dbReference>
<comment type="caution">
    <text evidence="2">The sequence shown here is derived from an EMBL/GenBank/DDBJ whole genome shotgun (WGS) entry which is preliminary data.</text>
</comment>
<evidence type="ECO:0008006" key="4">
    <source>
        <dbReference type="Google" id="ProtNLM"/>
    </source>
</evidence>
<accession>A0A1F7WFA2</accession>
<proteinExistence type="predicted"/>
<feature type="transmembrane region" description="Helical" evidence="1">
    <location>
        <begin position="42"/>
        <end position="63"/>
    </location>
</feature>
<gene>
    <name evidence="2" type="ORF">A2008_10970</name>
</gene>
<organism evidence="2 3">
    <name type="scientific">Candidatus Wallbacteria bacterium GWC2_49_35</name>
    <dbReference type="NCBI Taxonomy" id="1817813"/>
    <lineage>
        <taxon>Bacteria</taxon>
        <taxon>Candidatus Walliibacteriota</taxon>
    </lineage>
</organism>
<dbReference type="AlphaFoldDB" id="A0A1F7WFA2"/>
<protein>
    <recommendedName>
        <fullName evidence="4">Carboxypeptidase regulatory-like domain-containing protein</fullName>
    </recommendedName>
</protein>
<name>A0A1F7WFA2_9BACT</name>
<evidence type="ECO:0000256" key="1">
    <source>
        <dbReference type="SAM" id="Phobius"/>
    </source>
</evidence>
<sequence>MYLINLRNYTHTYQNSTDGGRYSGVLRVFPVFFQLSRIKKHFLTVALAALLCAAFLCFGPFSFHGTAFAGSSDEKCRTFSGTIYDLRTLDPLAGAVVSVRSGDKKGDHFETKTGDNGKYSLYDIPAGTYTVKVSREEYVSDSIRLHLKKPYERYDASIESERDFERKNKPDYERNVDRYAAEEDEEYGVYGRDGAGTLEMSPAPEFSPKDNFNGVSGFFNLPDCSVMPYCSYRLSYGVQRSKRLSSPATPYIESNYSTAVGYGLAENMEMSVFAFQHFDGDIKPMIVPATATTAARVVPPFYSDRTGVSIKYAGKYKYKQTSQVFPYSLLYTHYNDGSDEIAIPVEIMSQFSGKFYFIPTYISRLGGNVHFNFAYNKPLFIDHRKLSYMMEFVQNDKHRWNIINAGFRLEFKNDSAANFFLLTDSEKKRMSVGVSGTMLFK</sequence>
<keyword evidence="1" id="KW-0812">Transmembrane</keyword>
<evidence type="ECO:0000313" key="2">
    <source>
        <dbReference type="EMBL" id="OGM01501.1"/>
    </source>
</evidence>
<dbReference type="InterPro" id="IPR013784">
    <property type="entry name" value="Carb-bd-like_fold"/>
</dbReference>
<dbReference type="Pfam" id="PF13620">
    <property type="entry name" value="CarboxypepD_reg"/>
    <property type="match status" value="1"/>
</dbReference>
<dbReference type="SUPFAM" id="SSF49452">
    <property type="entry name" value="Starch-binding domain-like"/>
    <property type="match status" value="1"/>
</dbReference>
<keyword evidence="1" id="KW-0472">Membrane</keyword>
<dbReference type="Gene3D" id="2.60.40.1120">
    <property type="entry name" value="Carboxypeptidase-like, regulatory domain"/>
    <property type="match status" value="1"/>
</dbReference>
<dbReference type="STRING" id="1817813.A2008_10970"/>
<reference evidence="2 3" key="1">
    <citation type="journal article" date="2016" name="Nat. Commun.">
        <title>Thousands of microbial genomes shed light on interconnected biogeochemical processes in an aquifer system.</title>
        <authorList>
            <person name="Anantharaman K."/>
            <person name="Brown C.T."/>
            <person name="Hug L.A."/>
            <person name="Sharon I."/>
            <person name="Castelle C.J."/>
            <person name="Probst A.J."/>
            <person name="Thomas B.C."/>
            <person name="Singh A."/>
            <person name="Wilkins M.J."/>
            <person name="Karaoz U."/>
            <person name="Brodie E.L."/>
            <person name="Williams K.H."/>
            <person name="Hubbard S.S."/>
            <person name="Banfield J.F."/>
        </authorList>
    </citation>
    <scope>NUCLEOTIDE SEQUENCE [LARGE SCALE GENOMIC DNA]</scope>
</reference>
<evidence type="ECO:0000313" key="3">
    <source>
        <dbReference type="Proteomes" id="UP000178735"/>
    </source>
</evidence>
<keyword evidence="1" id="KW-1133">Transmembrane helix</keyword>
<dbReference type="Proteomes" id="UP000178735">
    <property type="component" value="Unassembled WGS sequence"/>
</dbReference>